<evidence type="ECO:0000256" key="1">
    <source>
        <dbReference type="ARBA" id="ARBA00009451"/>
    </source>
</evidence>
<dbReference type="InterPro" id="IPR001063">
    <property type="entry name" value="Ribosomal_uL22"/>
</dbReference>
<protein>
    <recommendedName>
        <fullName evidence="8">Mitochondrial large ribosomal subunit</fullName>
    </recommendedName>
</protein>
<evidence type="ECO:0000313" key="7">
    <source>
        <dbReference type="Proteomes" id="UP000243515"/>
    </source>
</evidence>
<dbReference type="OrthoDB" id="416470at2759"/>
<proteinExistence type="inferred from homology"/>
<dbReference type="GO" id="GO:0006412">
    <property type="term" value="P:translation"/>
    <property type="evidence" value="ECO:0007669"/>
    <property type="project" value="InterPro"/>
</dbReference>
<dbReference type="GO" id="GO:0015934">
    <property type="term" value="C:large ribosomal subunit"/>
    <property type="evidence" value="ECO:0007669"/>
    <property type="project" value="InterPro"/>
</dbReference>
<dbReference type="InterPro" id="IPR047867">
    <property type="entry name" value="Ribosomal_uL22_bac/org-type"/>
</dbReference>
<comment type="caution">
    <text evidence="6">The sequence shown here is derived from an EMBL/GenBank/DDBJ whole genome shotgun (WGS) entry which is preliminary data.</text>
</comment>
<evidence type="ECO:0000313" key="6">
    <source>
        <dbReference type="EMBL" id="OXV06509.1"/>
    </source>
</evidence>
<gene>
    <name evidence="6" type="ORF">Egran_05723</name>
</gene>
<keyword evidence="3 4" id="KW-0687">Ribonucleoprotein</keyword>
<evidence type="ECO:0008006" key="8">
    <source>
        <dbReference type="Google" id="ProtNLM"/>
    </source>
</evidence>
<dbReference type="PANTHER" id="PTHR13501">
    <property type="entry name" value="CHLOROPLAST 50S RIBOSOMAL PROTEIN L22-RELATED"/>
    <property type="match status" value="1"/>
</dbReference>
<dbReference type="Proteomes" id="UP000243515">
    <property type="component" value="Unassembled WGS sequence"/>
</dbReference>
<keyword evidence="7" id="KW-1185">Reference proteome</keyword>
<accession>A0A232LQU6</accession>
<sequence>MAGMGAMPPLNPCRPLLRSGSAYTLPSRIPCRTLAHSCPQRAQADDGRGENGNSESNASASVLSSLKNFMLGSKTSKPKPKIPRKPSAPPSREGSLSADSIFGDEIPTQSKEPSVIKDPLEERIWDNMQMALDPKPRARLRWQRKMVARTIRKRGRLTRTEEIMRTERESLLRSHFFKTSVKKLVPLARQIAGKHIDEAILQMRFSPKKAAKDVFEHLKHAKNVAIVRHGMGIDNVPGDSDTDANETSIPQTTFKPTTVTLKSGKRKVISNPTAIYVDQAWVNRGPFDLSYNQRARGRIDTIRRPYTGLSVLLKEEKTLIREWEDRDAKALRQRRSQLWTQLPNRKITSQNQYYSW</sequence>
<feature type="region of interest" description="Disordered" evidence="5">
    <location>
        <begin position="40"/>
        <end position="112"/>
    </location>
</feature>
<evidence type="ECO:0000256" key="2">
    <source>
        <dbReference type="ARBA" id="ARBA00022980"/>
    </source>
</evidence>
<dbReference type="InterPro" id="IPR036394">
    <property type="entry name" value="Ribosomal_uL22_sf"/>
</dbReference>
<dbReference type="FunFam" id="3.90.470.10:FF:000017">
    <property type="entry name" value="54S ribosomal protein L22, mitochondrial"/>
    <property type="match status" value="1"/>
</dbReference>
<dbReference type="Pfam" id="PF00237">
    <property type="entry name" value="Ribosomal_L22"/>
    <property type="match status" value="1"/>
</dbReference>
<keyword evidence="2 4" id="KW-0689">Ribosomal protein</keyword>
<dbReference type="Gene3D" id="3.90.470.10">
    <property type="entry name" value="Ribosomal protein L22/L17"/>
    <property type="match status" value="1"/>
</dbReference>
<comment type="similarity">
    <text evidence="1 4">Belongs to the universal ribosomal protein uL22 family.</text>
</comment>
<evidence type="ECO:0000256" key="5">
    <source>
        <dbReference type="SAM" id="MobiDB-lite"/>
    </source>
</evidence>
<dbReference type="PANTHER" id="PTHR13501:SF10">
    <property type="entry name" value="LARGE RIBOSOMAL SUBUNIT PROTEIN UL22M"/>
    <property type="match status" value="1"/>
</dbReference>
<dbReference type="SUPFAM" id="SSF54843">
    <property type="entry name" value="Ribosomal protein L22"/>
    <property type="match status" value="1"/>
</dbReference>
<evidence type="ECO:0000256" key="4">
    <source>
        <dbReference type="RuleBase" id="RU004005"/>
    </source>
</evidence>
<dbReference type="CDD" id="cd00336">
    <property type="entry name" value="Ribosomal_L22"/>
    <property type="match status" value="1"/>
</dbReference>
<organism evidence="6 7">
    <name type="scientific">Elaphomyces granulatus</name>
    <dbReference type="NCBI Taxonomy" id="519963"/>
    <lineage>
        <taxon>Eukaryota</taxon>
        <taxon>Fungi</taxon>
        <taxon>Dikarya</taxon>
        <taxon>Ascomycota</taxon>
        <taxon>Pezizomycotina</taxon>
        <taxon>Eurotiomycetes</taxon>
        <taxon>Eurotiomycetidae</taxon>
        <taxon>Eurotiales</taxon>
        <taxon>Elaphomycetaceae</taxon>
        <taxon>Elaphomyces</taxon>
    </lineage>
</organism>
<dbReference type="AlphaFoldDB" id="A0A232LQU6"/>
<dbReference type="EMBL" id="NPHW01005677">
    <property type="protein sequence ID" value="OXV06509.1"/>
    <property type="molecule type" value="Genomic_DNA"/>
</dbReference>
<feature type="compositionally biased region" description="Low complexity" evidence="5">
    <location>
        <begin position="51"/>
        <end position="66"/>
    </location>
</feature>
<name>A0A232LQU6_9EURO</name>
<dbReference type="GO" id="GO:0003735">
    <property type="term" value="F:structural constituent of ribosome"/>
    <property type="evidence" value="ECO:0007669"/>
    <property type="project" value="InterPro"/>
</dbReference>
<evidence type="ECO:0000256" key="3">
    <source>
        <dbReference type="ARBA" id="ARBA00023274"/>
    </source>
</evidence>
<reference evidence="6 7" key="1">
    <citation type="journal article" date="2015" name="Environ. Microbiol.">
        <title>Metagenome sequence of Elaphomyces granulatus from sporocarp tissue reveals Ascomycota ectomycorrhizal fingerprints of genome expansion and a Proteobacteria-rich microbiome.</title>
        <authorList>
            <person name="Quandt C.A."/>
            <person name="Kohler A."/>
            <person name="Hesse C.N."/>
            <person name="Sharpton T.J."/>
            <person name="Martin F."/>
            <person name="Spatafora J.W."/>
        </authorList>
    </citation>
    <scope>NUCLEOTIDE SEQUENCE [LARGE SCALE GENOMIC DNA]</scope>
    <source>
        <strain evidence="6 7">OSC145934</strain>
    </source>
</reference>